<dbReference type="PANTHER" id="PTHR10885">
    <property type="entry name" value="ISOPENTENYL-DIPHOSPHATE DELTA-ISOMERASE"/>
    <property type="match status" value="1"/>
</dbReference>
<dbReference type="Proteomes" id="UP000190423">
    <property type="component" value="Unassembled WGS sequence"/>
</dbReference>
<dbReference type="InterPro" id="IPR015797">
    <property type="entry name" value="NUDIX_hydrolase-like_dom_sf"/>
</dbReference>
<feature type="domain" description="Nudix hydrolase" evidence="2">
    <location>
        <begin position="36"/>
        <end position="165"/>
    </location>
</feature>
<dbReference type="GO" id="GO:0016787">
    <property type="term" value="F:hydrolase activity"/>
    <property type="evidence" value="ECO:0007669"/>
    <property type="project" value="UniProtKB-KW"/>
</dbReference>
<accession>A0A1T4KJU9</accession>
<dbReference type="OrthoDB" id="9781415at2"/>
<evidence type="ECO:0000313" key="4">
    <source>
        <dbReference type="Proteomes" id="UP000190423"/>
    </source>
</evidence>
<dbReference type="PANTHER" id="PTHR10885:SF0">
    <property type="entry name" value="ISOPENTENYL-DIPHOSPHATE DELTA-ISOMERASE"/>
    <property type="match status" value="1"/>
</dbReference>
<dbReference type="CDD" id="cd04693">
    <property type="entry name" value="NUDIX_Hydrolase"/>
    <property type="match status" value="1"/>
</dbReference>
<dbReference type="RefSeq" id="WP_078933120.1">
    <property type="nucleotide sequence ID" value="NZ_FUWG01000008.1"/>
</dbReference>
<name>A0A1T4KJU9_TREPO</name>
<dbReference type="STRING" id="261392.SAMN02745149_01207"/>
<dbReference type="AlphaFoldDB" id="A0A1T4KJU9"/>
<dbReference type="Pfam" id="PF00293">
    <property type="entry name" value="NUDIX"/>
    <property type="match status" value="1"/>
</dbReference>
<evidence type="ECO:0000313" key="3">
    <source>
        <dbReference type="EMBL" id="SJZ42647.1"/>
    </source>
</evidence>
<gene>
    <name evidence="3" type="ORF">SAMN02745149_01207</name>
</gene>
<dbReference type="InterPro" id="IPR000086">
    <property type="entry name" value="NUDIX_hydrolase_dom"/>
</dbReference>
<proteinExistence type="predicted"/>
<dbReference type="PROSITE" id="PS00893">
    <property type="entry name" value="NUDIX_BOX"/>
    <property type="match status" value="1"/>
</dbReference>
<reference evidence="3 4" key="1">
    <citation type="submission" date="2017-02" db="EMBL/GenBank/DDBJ databases">
        <authorList>
            <person name="Peterson S.W."/>
        </authorList>
    </citation>
    <scope>NUCLEOTIDE SEQUENCE [LARGE SCALE GENOMIC DNA]</scope>
    <source>
        <strain evidence="3 4">ATCC BAA-908</strain>
    </source>
</reference>
<dbReference type="SUPFAM" id="SSF55811">
    <property type="entry name" value="Nudix"/>
    <property type="match status" value="1"/>
</dbReference>
<dbReference type="GeneID" id="78316506"/>
<dbReference type="PROSITE" id="PS51462">
    <property type="entry name" value="NUDIX"/>
    <property type="match status" value="1"/>
</dbReference>
<dbReference type="EMBL" id="FUWG01000008">
    <property type="protein sequence ID" value="SJZ42647.1"/>
    <property type="molecule type" value="Genomic_DNA"/>
</dbReference>
<keyword evidence="4" id="KW-1185">Reference proteome</keyword>
<sequence>MEYIGDDENEIWDLVDENRMPTGKTHRRGDPLPEGALRQVIHICIFNKKGQMLIQKRQPWKKAFPGMWDVSVGGSVISGEDSRTAAARETKEELGLDIDFSHIRPKFTFNYEHGFDDFYLIEQDVDISKLHLQESEVQCVAWATIYDIHNLQAKKQMVPYAYIDFLFDCRQAKNVFSLPPMRRKR</sequence>
<evidence type="ECO:0000259" key="2">
    <source>
        <dbReference type="PROSITE" id="PS51462"/>
    </source>
</evidence>
<keyword evidence="1" id="KW-0378">Hydrolase</keyword>
<dbReference type="Gene3D" id="3.90.79.10">
    <property type="entry name" value="Nucleoside Triphosphate Pyrophosphohydrolase"/>
    <property type="match status" value="1"/>
</dbReference>
<protein>
    <submittedName>
        <fullName evidence="3">NUDIX domain-containing protein</fullName>
    </submittedName>
</protein>
<dbReference type="InterPro" id="IPR020084">
    <property type="entry name" value="NUDIX_hydrolase_CS"/>
</dbReference>
<evidence type="ECO:0000256" key="1">
    <source>
        <dbReference type="ARBA" id="ARBA00022801"/>
    </source>
</evidence>
<organism evidence="3 4">
    <name type="scientific">Treponema porcinum</name>
    <dbReference type="NCBI Taxonomy" id="261392"/>
    <lineage>
        <taxon>Bacteria</taxon>
        <taxon>Pseudomonadati</taxon>
        <taxon>Spirochaetota</taxon>
        <taxon>Spirochaetia</taxon>
        <taxon>Spirochaetales</taxon>
        <taxon>Treponemataceae</taxon>
        <taxon>Treponema</taxon>
    </lineage>
</organism>